<organism evidence="2">
    <name type="scientific">Noccaea caerulescens</name>
    <name type="common">Alpine penny-cress</name>
    <name type="synonym">Thlaspi caerulescens</name>
    <dbReference type="NCBI Taxonomy" id="107243"/>
    <lineage>
        <taxon>Eukaryota</taxon>
        <taxon>Viridiplantae</taxon>
        <taxon>Streptophyta</taxon>
        <taxon>Embryophyta</taxon>
        <taxon>Tracheophyta</taxon>
        <taxon>Spermatophyta</taxon>
        <taxon>Magnoliopsida</taxon>
        <taxon>eudicotyledons</taxon>
        <taxon>Gunneridae</taxon>
        <taxon>Pentapetalae</taxon>
        <taxon>rosids</taxon>
        <taxon>malvids</taxon>
        <taxon>Brassicales</taxon>
        <taxon>Brassicaceae</taxon>
        <taxon>Coluteocarpeae</taxon>
        <taxon>Noccaea</taxon>
    </lineage>
</organism>
<feature type="compositionally biased region" description="Basic and acidic residues" evidence="1">
    <location>
        <begin position="27"/>
        <end position="37"/>
    </location>
</feature>
<name>A0A1J3EUQ7_NOCCA</name>
<feature type="region of interest" description="Disordered" evidence="1">
    <location>
        <begin position="16"/>
        <end position="47"/>
    </location>
</feature>
<feature type="region of interest" description="Disordered" evidence="1">
    <location>
        <begin position="67"/>
        <end position="90"/>
    </location>
</feature>
<evidence type="ECO:0000256" key="1">
    <source>
        <dbReference type="SAM" id="MobiDB-lite"/>
    </source>
</evidence>
<gene>
    <name evidence="2" type="ORF">LC_TR4867_c0_g1_i1_g.17181</name>
</gene>
<evidence type="ECO:0000313" key="2">
    <source>
        <dbReference type="EMBL" id="JAU35046.1"/>
    </source>
</evidence>
<sequence>MDRFQILVRREAEQVHKSLNSLNIDSDSDRDNEEPRSKTQMHGGDLGSASLMTRLCEFNSRIGACVDTNPSASGKDNESPDLGLGTCPQG</sequence>
<dbReference type="EMBL" id="GEVK01017786">
    <property type="protein sequence ID" value="JAU35046.1"/>
    <property type="molecule type" value="Transcribed_RNA"/>
</dbReference>
<accession>A0A1J3EUQ7</accession>
<protein>
    <submittedName>
        <fullName evidence="2">Uncharacterized protein</fullName>
    </submittedName>
</protein>
<reference evidence="2" key="1">
    <citation type="submission" date="2016-07" db="EMBL/GenBank/DDBJ databases">
        <title>De novo transcriptome assembly of four accessions of the metal hyperaccumulator plant Noccaea caerulescens.</title>
        <authorList>
            <person name="Blande D."/>
            <person name="Halimaa P."/>
            <person name="Tervahauta A.I."/>
            <person name="Aarts M.G."/>
            <person name="Karenlampi S.O."/>
        </authorList>
    </citation>
    <scope>NUCLEOTIDE SEQUENCE</scope>
</reference>
<proteinExistence type="predicted"/>
<dbReference type="AlphaFoldDB" id="A0A1J3EUQ7"/>